<evidence type="ECO:0000313" key="1">
    <source>
        <dbReference type="EMBL" id="MFA1552807.1"/>
    </source>
</evidence>
<dbReference type="RefSeq" id="WP_371939092.1">
    <property type="nucleotide sequence ID" value="NZ_JAXCEH010000002.1"/>
</dbReference>
<keyword evidence="2" id="KW-1185">Reference proteome</keyword>
<comment type="caution">
    <text evidence="1">The sequence shown here is derived from an EMBL/GenBank/DDBJ whole genome shotgun (WGS) entry which is preliminary data.</text>
</comment>
<gene>
    <name evidence="1" type="ORF">SM436_03775</name>
</gene>
<proteinExistence type="predicted"/>
<dbReference type="EMBL" id="JAXCEH010000002">
    <property type="protein sequence ID" value="MFA1552807.1"/>
    <property type="molecule type" value="Genomic_DNA"/>
</dbReference>
<protein>
    <submittedName>
        <fullName evidence="1">Uncharacterized protein</fullName>
    </submittedName>
</protein>
<accession>A0ABV4QU40</accession>
<name>A0ABV4QU40_9ACTN</name>
<organism evidence="1 2">
    <name type="scientific">Actinomadura chokoriensis</name>
    <dbReference type="NCBI Taxonomy" id="454156"/>
    <lineage>
        <taxon>Bacteria</taxon>
        <taxon>Bacillati</taxon>
        <taxon>Actinomycetota</taxon>
        <taxon>Actinomycetes</taxon>
        <taxon>Streptosporangiales</taxon>
        <taxon>Thermomonosporaceae</taxon>
        <taxon>Actinomadura</taxon>
    </lineage>
</organism>
<reference evidence="1 2" key="1">
    <citation type="submission" date="2023-11" db="EMBL/GenBank/DDBJ databases">
        <title>Actinomadura monticuli sp. nov., isolated from volcanic ash.</title>
        <authorList>
            <person name="Lee S.D."/>
            <person name="Yang H."/>
            <person name="Kim I.S."/>
        </authorList>
    </citation>
    <scope>NUCLEOTIDE SEQUENCE [LARGE SCALE GENOMIC DNA]</scope>
    <source>
        <strain evidence="1 2">DSM 45346</strain>
    </source>
</reference>
<dbReference type="Proteomes" id="UP001569904">
    <property type="component" value="Unassembled WGS sequence"/>
</dbReference>
<evidence type="ECO:0000313" key="2">
    <source>
        <dbReference type="Proteomes" id="UP001569904"/>
    </source>
</evidence>
<sequence>MTCYERLDDLRERIRRQAPDVAVFLTPGEQILHVRRRAEPGAHIRWDHGAAAYLWVDGPDAGAQVGADAARAAERLTRTLTPRLRTSLRASGAAVPTEEARRRCT</sequence>